<comment type="caution">
    <text evidence="1">The sequence shown here is derived from an EMBL/GenBank/DDBJ whole genome shotgun (WGS) entry which is preliminary data.</text>
</comment>
<dbReference type="EMBL" id="JAYKXP010000134">
    <property type="protein sequence ID" value="KAK7023602.1"/>
    <property type="molecule type" value="Genomic_DNA"/>
</dbReference>
<evidence type="ECO:0008006" key="3">
    <source>
        <dbReference type="Google" id="ProtNLM"/>
    </source>
</evidence>
<gene>
    <name evidence="1" type="ORF">VNI00_016641</name>
</gene>
<accession>A0AAW0BCD7</accession>
<evidence type="ECO:0000313" key="1">
    <source>
        <dbReference type="EMBL" id="KAK7023602.1"/>
    </source>
</evidence>
<dbReference type="AlphaFoldDB" id="A0AAW0BCD7"/>
<keyword evidence="2" id="KW-1185">Reference proteome</keyword>
<sequence length="251" mass="28314">MDETPMVDVTNTLFGRQLPSVPTLPTSTASYGRYHAVLDAGHLEALAVSASQPPPRFYYRNGREWEFQILVNGEDCDYEVPASLLSVVSRYFSGIARAATRTQDGHFDYVQVNVVRYNRDVVGTVLGEFTGLGRWWLMFNEDGFPVTAAELVYRLDDPSSVLNRFIAISRTGDDFVRGGVCYHLMDVLRLANEWAISRLKRCLQDALVRDFDVIVSPRDLAFVYDVTKRVKAGILGRECEVAMQRLGIVFE</sequence>
<reference evidence="1 2" key="1">
    <citation type="submission" date="2024-01" db="EMBL/GenBank/DDBJ databases">
        <title>A draft genome for a cacao thread blight-causing isolate of Paramarasmius palmivorus.</title>
        <authorList>
            <person name="Baruah I.K."/>
            <person name="Bukari Y."/>
            <person name="Amoako-Attah I."/>
            <person name="Meinhardt L.W."/>
            <person name="Bailey B.A."/>
            <person name="Cohen S.P."/>
        </authorList>
    </citation>
    <scope>NUCLEOTIDE SEQUENCE [LARGE SCALE GENOMIC DNA]</scope>
    <source>
        <strain evidence="1 2">GH-12</strain>
    </source>
</reference>
<dbReference type="Proteomes" id="UP001383192">
    <property type="component" value="Unassembled WGS sequence"/>
</dbReference>
<evidence type="ECO:0000313" key="2">
    <source>
        <dbReference type="Proteomes" id="UP001383192"/>
    </source>
</evidence>
<protein>
    <recommendedName>
        <fullName evidence="3">BTB domain-containing protein</fullName>
    </recommendedName>
</protein>
<organism evidence="1 2">
    <name type="scientific">Paramarasmius palmivorus</name>
    <dbReference type="NCBI Taxonomy" id="297713"/>
    <lineage>
        <taxon>Eukaryota</taxon>
        <taxon>Fungi</taxon>
        <taxon>Dikarya</taxon>
        <taxon>Basidiomycota</taxon>
        <taxon>Agaricomycotina</taxon>
        <taxon>Agaricomycetes</taxon>
        <taxon>Agaricomycetidae</taxon>
        <taxon>Agaricales</taxon>
        <taxon>Marasmiineae</taxon>
        <taxon>Marasmiaceae</taxon>
        <taxon>Paramarasmius</taxon>
    </lineage>
</organism>
<name>A0AAW0BCD7_9AGAR</name>
<proteinExistence type="predicted"/>